<dbReference type="Pfam" id="PF05132">
    <property type="entry name" value="RNA_pol_Rpc4"/>
    <property type="match status" value="1"/>
</dbReference>
<dbReference type="EMBL" id="JAACXV010000408">
    <property type="protein sequence ID" value="KAF7278098.1"/>
    <property type="molecule type" value="Genomic_DNA"/>
</dbReference>
<keyword evidence="6" id="KW-1185">Reference proteome</keyword>
<keyword evidence="2" id="KW-0240">DNA-directed RNA polymerase</keyword>
<dbReference type="OrthoDB" id="5836119at2759"/>
<comment type="caution">
    <text evidence="5">The sequence shown here is derived from an EMBL/GenBank/DDBJ whole genome shotgun (WGS) entry which is preliminary data.</text>
</comment>
<dbReference type="GO" id="GO:0042797">
    <property type="term" value="P:tRNA transcription by RNA polymerase III"/>
    <property type="evidence" value="ECO:0007669"/>
    <property type="project" value="TreeGrafter"/>
</dbReference>
<evidence type="ECO:0000256" key="2">
    <source>
        <dbReference type="ARBA" id="ARBA00022478"/>
    </source>
</evidence>
<gene>
    <name evidence="5" type="ORF">GWI33_008862</name>
</gene>
<dbReference type="AlphaFoldDB" id="A0A834MBZ0"/>
<dbReference type="GO" id="GO:0003677">
    <property type="term" value="F:DNA binding"/>
    <property type="evidence" value="ECO:0007669"/>
    <property type="project" value="InterPro"/>
</dbReference>
<evidence type="ECO:0000256" key="1">
    <source>
        <dbReference type="ARBA" id="ARBA00004123"/>
    </source>
</evidence>
<accession>A0A834MBZ0</accession>
<evidence type="ECO:0000313" key="5">
    <source>
        <dbReference type="EMBL" id="KAF7278098.1"/>
    </source>
</evidence>
<keyword evidence="4" id="KW-0539">Nucleus</keyword>
<evidence type="ECO:0000313" key="6">
    <source>
        <dbReference type="Proteomes" id="UP000625711"/>
    </source>
</evidence>
<keyword evidence="3" id="KW-0804">Transcription</keyword>
<evidence type="ECO:0000256" key="3">
    <source>
        <dbReference type="ARBA" id="ARBA00023163"/>
    </source>
</evidence>
<name>A0A834MBZ0_RHYFE</name>
<organism evidence="5 6">
    <name type="scientific">Rhynchophorus ferrugineus</name>
    <name type="common">Red palm weevil</name>
    <name type="synonym">Curculio ferrugineus</name>
    <dbReference type="NCBI Taxonomy" id="354439"/>
    <lineage>
        <taxon>Eukaryota</taxon>
        <taxon>Metazoa</taxon>
        <taxon>Ecdysozoa</taxon>
        <taxon>Arthropoda</taxon>
        <taxon>Hexapoda</taxon>
        <taxon>Insecta</taxon>
        <taxon>Pterygota</taxon>
        <taxon>Neoptera</taxon>
        <taxon>Endopterygota</taxon>
        <taxon>Coleoptera</taxon>
        <taxon>Polyphaga</taxon>
        <taxon>Cucujiformia</taxon>
        <taxon>Curculionidae</taxon>
        <taxon>Dryophthorinae</taxon>
        <taxon>Rhynchophorus</taxon>
    </lineage>
</organism>
<dbReference type="PANTHER" id="PTHR13408:SF0">
    <property type="entry name" value="DNA-DIRECTED RNA POLYMERASE III SUBUNIT RPC4"/>
    <property type="match status" value="1"/>
</dbReference>
<comment type="subcellular location">
    <subcellularLocation>
        <location evidence="1">Nucleus</location>
    </subcellularLocation>
</comment>
<sequence length="126" mass="14129">MKQQGTNLFHNPVSPNECNFSLWKMPDSLPITRPVPDNQKGLDCKLADLPECNIGQICIRKSGKTEIRIGSVTYDLECDDLKRISHQVVAGVKREINSSVDITELGSIQQGFNVIPSWEHIVKNLK</sequence>
<dbReference type="PANTHER" id="PTHR13408">
    <property type="entry name" value="DNA-DIRECTED RNA POLYMERASE III"/>
    <property type="match status" value="1"/>
</dbReference>
<dbReference type="GO" id="GO:0005666">
    <property type="term" value="C:RNA polymerase III complex"/>
    <property type="evidence" value="ECO:0007669"/>
    <property type="project" value="InterPro"/>
</dbReference>
<dbReference type="Proteomes" id="UP000625711">
    <property type="component" value="Unassembled WGS sequence"/>
</dbReference>
<protein>
    <submittedName>
        <fullName evidence="5">Uncharacterized protein</fullName>
    </submittedName>
</protein>
<dbReference type="InterPro" id="IPR007811">
    <property type="entry name" value="RPC4"/>
</dbReference>
<reference evidence="5" key="1">
    <citation type="submission" date="2020-08" db="EMBL/GenBank/DDBJ databases">
        <title>Genome sequencing and assembly of the red palm weevil Rhynchophorus ferrugineus.</title>
        <authorList>
            <person name="Dias G.B."/>
            <person name="Bergman C.M."/>
            <person name="Manee M."/>
        </authorList>
    </citation>
    <scope>NUCLEOTIDE SEQUENCE</scope>
    <source>
        <strain evidence="5">AA-2017</strain>
        <tissue evidence="5">Whole larva</tissue>
    </source>
</reference>
<proteinExistence type="predicted"/>
<evidence type="ECO:0000256" key="4">
    <source>
        <dbReference type="ARBA" id="ARBA00023242"/>
    </source>
</evidence>